<keyword evidence="1" id="KW-1133">Transmembrane helix</keyword>
<evidence type="ECO:0000313" key="4">
    <source>
        <dbReference type="Proteomes" id="UP000273807"/>
    </source>
</evidence>
<keyword evidence="3" id="KW-0645">Protease</keyword>
<gene>
    <name evidence="3" type="ORF">D7003_13760</name>
</gene>
<keyword evidence="1" id="KW-0812">Transmembrane</keyword>
<accession>A0A3N0BVD5</accession>
<dbReference type="InterPro" id="IPR003675">
    <property type="entry name" value="Rce1/LyrA-like_dom"/>
</dbReference>
<keyword evidence="3" id="KW-0482">Metalloprotease</keyword>
<feature type="transmembrane region" description="Helical" evidence="1">
    <location>
        <begin position="29"/>
        <end position="45"/>
    </location>
</feature>
<dbReference type="GO" id="GO:0004175">
    <property type="term" value="F:endopeptidase activity"/>
    <property type="evidence" value="ECO:0007669"/>
    <property type="project" value="UniProtKB-ARBA"/>
</dbReference>
<keyword evidence="4" id="KW-1185">Reference proteome</keyword>
<evidence type="ECO:0000313" key="3">
    <source>
        <dbReference type="EMBL" id="RNL52768.1"/>
    </source>
</evidence>
<dbReference type="Pfam" id="PF02517">
    <property type="entry name" value="Rce1-like"/>
    <property type="match status" value="1"/>
</dbReference>
<feature type="domain" description="CAAX prenyl protease 2/Lysostaphin resistance protein A-like" evidence="2">
    <location>
        <begin position="2"/>
        <end position="53"/>
    </location>
</feature>
<name>A0A3N0BVD5_9MICC</name>
<keyword evidence="1" id="KW-0472">Membrane</keyword>
<dbReference type="GO" id="GO:0008237">
    <property type="term" value="F:metallopeptidase activity"/>
    <property type="evidence" value="ECO:0007669"/>
    <property type="project" value="UniProtKB-KW"/>
</dbReference>
<dbReference type="GO" id="GO:0006508">
    <property type="term" value="P:proteolysis"/>
    <property type="evidence" value="ECO:0007669"/>
    <property type="project" value="UniProtKB-KW"/>
</dbReference>
<dbReference type="RefSeq" id="WP_123255997.1">
    <property type="nucleotide sequence ID" value="NZ_RBED01000112.1"/>
</dbReference>
<dbReference type="OrthoDB" id="4948798at2"/>
<dbReference type="Proteomes" id="UP000273807">
    <property type="component" value="Unassembled WGS sequence"/>
</dbReference>
<dbReference type="EMBL" id="RBED01000112">
    <property type="protein sequence ID" value="RNL52768.1"/>
    <property type="molecule type" value="Genomic_DNA"/>
</dbReference>
<proteinExistence type="predicted"/>
<dbReference type="AlphaFoldDB" id="A0A3N0BVD5"/>
<dbReference type="GO" id="GO:0080120">
    <property type="term" value="P:CAAX-box protein maturation"/>
    <property type="evidence" value="ECO:0007669"/>
    <property type="project" value="UniProtKB-ARBA"/>
</dbReference>
<comment type="caution">
    <text evidence="3">The sequence shown here is derived from an EMBL/GenBank/DDBJ whole genome shotgun (WGS) entry which is preliminary data.</text>
</comment>
<organism evidence="3 4">
    <name type="scientific">Arthrobacter oryzae</name>
    <dbReference type="NCBI Taxonomy" id="409290"/>
    <lineage>
        <taxon>Bacteria</taxon>
        <taxon>Bacillati</taxon>
        <taxon>Actinomycetota</taxon>
        <taxon>Actinomycetes</taxon>
        <taxon>Micrococcales</taxon>
        <taxon>Micrococcaceae</taxon>
        <taxon>Arthrobacter</taxon>
    </lineage>
</organism>
<keyword evidence="3" id="KW-0378">Hydrolase</keyword>
<evidence type="ECO:0000256" key="1">
    <source>
        <dbReference type="SAM" id="Phobius"/>
    </source>
</evidence>
<evidence type="ECO:0000259" key="2">
    <source>
        <dbReference type="Pfam" id="PF02517"/>
    </source>
</evidence>
<protein>
    <submittedName>
        <fullName evidence="3">CPBP family intramembrane metalloprotease</fullName>
    </submittedName>
</protein>
<sequence>MVAGVTLHTPLWDEAVFRGVIHGGLRHRFGPLIAGLLSAVLFAVVHGQHARNQRGGVGSHGLRGFRTIARSRLLAAVGPGS</sequence>
<reference evidence="3 4" key="1">
    <citation type="submission" date="2018-10" db="EMBL/GenBank/DDBJ databases">
        <title>Genome sequencing of Arthrobacter oryzae TNB02.</title>
        <authorList>
            <person name="Cho Y.-J."/>
            <person name="Cho A."/>
            <person name="Kim O.-S."/>
        </authorList>
    </citation>
    <scope>NUCLEOTIDE SEQUENCE [LARGE SCALE GENOMIC DNA]</scope>
    <source>
        <strain evidence="3 4">TNB02</strain>
    </source>
</reference>